<name>E4UPW8_ARTGP</name>
<keyword evidence="2" id="KW-1185">Reference proteome</keyword>
<reference evidence="2" key="1">
    <citation type="journal article" date="2012" name="MBio">
        <title>Comparative genome analysis of Trichophyton rubrum and related dermatophytes reveals candidate genes involved in infection.</title>
        <authorList>
            <person name="Martinez D.A."/>
            <person name="Oliver B.G."/>
            <person name="Graeser Y."/>
            <person name="Goldberg J.M."/>
            <person name="Li W."/>
            <person name="Martinez-Rossi N.M."/>
            <person name="Monod M."/>
            <person name="Shelest E."/>
            <person name="Barton R.C."/>
            <person name="Birch E."/>
            <person name="Brakhage A.A."/>
            <person name="Chen Z."/>
            <person name="Gurr S.J."/>
            <person name="Heiman D."/>
            <person name="Heitman J."/>
            <person name="Kosti I."/>
            <person name="Rossi A."/>
            <person name="Saif S."/>
            <person name="Samalova M."/>
            <person name="Saunders C.W."/>
            <person name="Shea T."/>
            <person name="Summerbell R.C."/>
            <person name="Xu J."/>
            <person name="Young S."/>
            <person name="Zeng Q."/>
            <person name="Birren B.W."/>
            <person name="Cuomo C.A."/>
            <person name="White T.C."/>
        </authorList>
    </citation>
    <scope>NUCLEOTIDE SEQUENCE [LARGE SCALE GENOMIC DNA]</scope>
    <source>
        <strain evidence="2">ATCC MYA-4604 / CBS 118893</strain>
    </source>
</reference>
<dbReference type="InParanoid" id="E4UPW8"/>
<dbReference type="RefSeq" id="XP_003175423.1">
    <property type="nucleotide sequence ID" value="XM_003175375.1"/>
</dbReference>
<dbReference type="STRING" id="535722.E4UPW8"/>
<dbReference type="HOGENOM" id="CLU_1824843_0_0_1"/>
<gene>
    <name evidence="1" type="ORF">MGYG_02947</name>
</gene>
<dbReference type="Proteomes" id="UP000002669">
    <property type="component" value="Unassembled WGS sequence"/>
</dbReference>
<evidence type="ECO:0000313" key="1">
    <source>
        <dbReference type="EMBL" id="EFQ99940.1"/>
    </source>
</evidence>
<accession>E4UPW8</accession>
<dbReference type="OrthoDB" id="5418599at2759"/>
<dbReference type="VEuPathDB" id="FungiDB:MGYG_02947"/>
<dbReference type="EMBL" id="DS989823">
    <property type="protein sequence ID" value="EFQ99940.1"/>
    <property type="molecule type" value="Genomic_DNA"/>
</dbReference>
<dbReference type="GeneID" id="10030731"/>
<dbReference type="AlphaFoldDB" id="E4UPW8"/>
<sequence length="141" mass="15260">MDKTPTRNRQTLLKKLCLRRDGFWYQLLCEGFASVTGAIQEGFSTLLAHSTSGGPVPTSAAAPVTSPVLPHRGHASTRAEAPATPRIGPEIAHVIPFSMGACGNKQREKEVAQTWATLKRLFLVAIGPSDIDDPTKLLNLW</sequence>
<organism evidence="2">
    <name type="scientific">Arthroderma gypseum (strain ATCC MYA-4604 / CBS 118893)</name>
    <name type="common">Microsporum gypseum</name>
    <dbReference type="NCBI Taxonomy" id="535722"/>
    <lineage>
        <taxon>Eukaryota</taxon>
        <taxon>Fungi</taxon>
        <taxon>Dikarya</taxon>
        <taxon>Ascomycota</taxon>
        <taxon>Pezizomycotina</taxon>
        <taxon>Eurotiomycetes</taxon>
        <taxon>Eurotiomycetidae</taxon>
        <taxon>Onygenales</taxon>
        <taxon>Arthrodermataceae</taxon>
        <taxon>Nannizzia</taxon>
    </lineage>
</organism>
<protein>
    <submittedName>
        <fullName evidence="1">Uncharacterized protein</fullName>
    </submittedName>
</protein>
<evidence type="ECO:0000313" key="2">
    <source>
        <dbReference type="Proteomes" id="UP000002669"/>
    </source>
</evidence>
<proteinExistence type="predicted"/>